<reference evidence="2" key="1">
    <citation type="submission" date="2018-04" db="EMBL/GenBank/DDBJ databases">
        <authorList>
            <person name="Go L.Y."/>
            <person name="Mitchell J.A."/>
        </authorList>
    </citation>
    <scope>NUCLEOTIDE SEQUENCE [LARGE SCALE GENOMIC DNA]</scope>
</reference>
<proteinExistence type="predicted"/>
<dbReference type="EMBL" id="MH271308">
    <property type="protein sequence ID" value="AWY05731.1"/>
    <property type="molecule type" value="Genomic_DNA"/>
</dbReference>
<protein>
    <submittedName>
        <fullName evidence="1">Uncharacterized protein</fullName>
    </submittedName>
</protein>
<dbReference type="Proteomes" id="UP000250990">
    <property type="component" value="Segment"/>
</dbReference>
<name>A0A2Z4Q6R7_9CAUD</name>
<gene>
    <name evidence="1" type="primary">44</name>
    <name evidence="1" type="ORF">PBI_PERCIVAL_44</name>
</gene>
<accession>A0A2Z4Q6R7</accession>
<sequence>MSCNRPACADLHTAPDGTYSVQPWGLQPLTPGRGFWVALRPVQVTCMATPNLTVGVWTSPEGERCLDVTTWVEDPLDALTLAAAHGQTHVWDIAKDMAMEVTPL</sequence>
<organism evidence="1 2">
    <name type="scientific">Microbacterium phage Percival</name>
    <dbReference type="NCBI Taxonomy" id="2201439"/>
    <lineage>
        <taxon>Viruses</taxon>
        <taxon>Duplodnaviria</taxon>
        <taxon>Heunggongvirae</taxon>
        <taxon>Uroviricota</taxon>
        <taxon>Caudoviricetes</taxon>
        <taxon>Casidaviridae</taxon>
        <taxon>Percivalvirus</taxon>
        <taxon>Percivalvirus percival</taxon>
    </lineage>
</organism>
<evidence type="ECO:0000313" key="2">
    <source>
        <dbReference type="Proteomes" id="UP000250990"/>
    </source>
</evidence>
<evidence type="ECO:0000313" key="1">
    <source>
        <dbReference type="EMBL" id="AWY05731.1"/>
    </source>
</evidence>
<keyword evidence="2" id="KW-1185">Reference proteome</keyword>